<dbReference type="PROSITE" id="PS50928">
    <property type="entry name" value="ABC_TM1"/>
    <property type="match status" value="1"/>
</dbReference>
<evidence type="ECO:0000256" key="4">
    <source>
        <dbReference type="ARBA" id="ARBA00022475"/>
    </source>
</evidence>
<feature type="transmembrane region" description="Helical" evidence="8">
    <location>
        <begin position="139"/>
        <end position="156"/>
    </location>
</feature>
<proteinExistence type="inferred from homology"/>
<comment type="similarity">
    <text evidence="2">Belongs to the binding-protein-dependent transport system permease family. CysTW subfamily.</text>
</comment>
<feature type="domain" description="ABC transmembrane type-1" evidence="9">
    <location>
        <begin position="69"/>
        <end position="257"/>
    </location>
</feature>
<protein>
    <submittedName>
        <fullName evidence="10">Spermidine/putrescine transport system permease protein</fullName>
    </submittedName>
</protein>
<comment type="subcellular location">
    <subcellularLocation>
        <location evidence="1 8">Cell membrane</location>
        <topology evidence="1 8">Multi-pass membrane protein</topology>
    </subcellularLocation>
</comment>
<feature type="transmembrane region" description="Helical" evidence="8">
    <location>
        <begin position="113"/>
        <end position="133"/>
    </location>
</feature>
<evidence type="ECO:0000256" key="2">
    <source>
        <dbReference type="ARBA" id="ARBA00007069"/>
    </source>
</evidence>
<dbReference type="Proteomes" id="UP000198894">
    <property type="component" value="Unassembled WGS sequence"/>
</dbReference>
<evidence type="ECO:0000256" key="6">
    <source>
        <dbReference type="ARBA" id="ARBA00022989"/>
    </source>
</evidence>
<dbReference type="EMBL" id="FNEE01000012">
    <property type="protein sequence ID" value="SDK19677.1"/>
    <property type="molecule type" value="Genomic_DNA"/>
</dbReference>
<reference evidence="11" key="1">
    <citation type="submission" date="2016-10" db="EMBL/GenBank/DDBJ databases">
        <authorList>
            <person name="Varghese N."/>
            <person name="Submissions S."/>
        </authorList>
    </citation>
    <scope>NUCLEOTIDE SEQUENCE [LARGE SCALE GENOMIC DNA]</scope>
    <source>
        <strain evidence="11">CGMCC 1.11022</strain>
    </source>
</reference>
<dbReference type="PANTHER" id="PTHR43848:SF2">
    <property type="entry name" value="PUTRESCINE TRANSPORT SYSTEM PERMEASE PROTEIN POTI"/>
    <property type="match status" value="1"/>
</dbReference>
<dbReference type="CDD" id="cd06261">
    <property type="entry name" value="TM_PBP2"/>
    <property type="match status" value="1"/>
</dbReference>
<dbReference type="PANTHER" id="PTHR43848">
    <property type="entry name" value="PUTRESCINE TRANSPORT SYSTEM PERMEASE PROTEIN POTI"/>
    <property type="match status" value="1"/>
</dbReference>
<dbReference type="GO" id="GO:0005886">
    <property type="term" value="C:plasma membrane"/>
    <property type="evidence" value="ECO:0007669"/>
    <property type="project" value="UniProtKB-SubCell"/>
</dbReference>
<dbReference type="AlphaFoldDB" id="A0A1G8ZXI9"/>
<evidence type="ECO:0000256" key="5">
    <source>
        <dbReference type="ARBA" id="ARBA00022692"/>
    </source>
</evidence>
<dbReference type="InterPro" id="IPR000515">
    <property type="entry name" value="MetI-like"/>
</dbReference>
<dbReference type="InterPro" id="IPR051789">
    <property type="entry name" value="Bact_Polyamine_Transport"/>
</dbReference>
<organism evidence="10 11">
    <name type="scientific">Mesorhizobium muleiense</name>
    <dbReference type="NCBI Taxonomy" id="1004279"/>
    <lineage>
        <taxon>Bacteria</taxon>
        <taxon>Pseudomonadati</taxon>
        <taxon>Pseudomonadota</taxon>
        <taxon>Alphaproteobacteria</taxon>
        <taxon>Hyphomicrobiales</taxon>
        <taxon>Phyllobacteriaceae</taxon>
        <taxon>Mesorhizobium</taxon>
    </lineage>
</organism>
<feature type="transmembrane region" description="Helical" evidence="8">
    <location>
        <begin position="68"/>
        <end position="92"/>
    </location>
</feature>
<evidence type="ECO:0000256" key="7">
    <source>
        <dbReference type="ARBA" id="ARBA00023136"/>
    </source>
</evidence>
<name>A0A1G8ZXI9_9HYPH</name>
<accession>A0A1G8ZXI9</accession>
<evidence type="ECO:0000259" key="9">
    <source>
        <dbReference type="PROSITE" id="PS50928"/>
    </source>
</evidence>
<evidence type="ECO:0000256" key="1">
    <source>
        <dbReference type="ARBA" id="ARBA00004651"/>
    </source>
</evidence>
<sequence>MSAARKDAKKGGSWLGAYVLVYLVFLYLPVLLIPLFSFNDSIQAAFPLQGFTFEWYTTLSGNSALSGALANSLVIGAIAATGATLCGITVSYMDLFGRSPLAATISAIARLPILIPGVIVGISLLILVNLIGFGPSRTAIVLGHILVALPTTVVIMKSRFAAIPKTIHEAALDLGASDWTTFRRVMLPLSLPAIVSAFMLAFLTSFDEFIVAFFLAGTEPTLPLYIWSQLRFPKSLPTVMALGTAILAVSFVIAAIAEILRHRGLAAAQRPVPANLSKPEETERGELQWHST</sequence>
<keyword evidence="11" id="KW-1185">Reference proteome</keyword>
<evidence type="ECO:0000256" key="3">
    <source>
        <dbReference type="ARBA" id="ARBA00022448"/>
    </source>
</evidence>
<dbReference type="SUPFAM" id="SSF161098">
    <property type="entry name" value="MetI-like"/>
    <property type="match status" value="1"/>
</dbReference>
<keyword evidence="7 8" id="KW-0472">Membrane</keyword>
<dbReference type="RefSeq" id="WP_091596133.1">
    <property type="nucleotide sequence ID" value="NZ_FNEE01000012.1"/>
</dbReference>
<gene>
    <name evidence="10" type="ORF">SAMN05428953_112166</name>
</gene>
<dbReference type="GO" id="GO:0055085">
    <property type="term" value="P:transmembrane transport"/>
    <property type="evidence" value="ECO:0007669"/>
    <property type="project" value="InterPro"/>
</dbReference>
<feature type="transmembrane region" description="Helical" evidence="8">
    <location>
        <begin position="12"/>
        <end position="36"/>
    </location>
</feature>
<dbReference type="InterPro" id="IPR035906">
    <property type="entry name" value="MetI-like_sf"/>
</dbReference>
<keyword evidence="3 8" id="KW-0813">Transport</keyword>
<evidence type="ECO:0000256" key="8">
    <source>
        <dbReference type="RuleBase" id="RU363032"/>
    </source>
</evidence>
<evidence type="ECO:0000313" key="11">
    <source>
        <dbReference type="Proteomes" id="UP000198894"/>
    </source>
</evidence>
<feature type="transmembrane region" description="Helical" evidence="8">
    <location>
        <begin position="193"/>
        <end position="216"/>
    </location>
</feature>
<keyword evidence="5 8" id="KW-0812">Transmembrane</keyword>
<keyword evidence="4" id="KW-1003">Cell membrane</keyword>
<dbReference type="Gene3D" id="1.10.3720.10">
    <property type="entry name" value="MetI-like"/>
    <property type="match status" value="1"/>
</dbReference>
<feature type="transmembrane region" description="Helical" evidence="8">
    <location>
        <begin position="236"/>
        <end position="260"/>
    </location>
</feature>
<keyword evidence="6 8" id="KW-1133">Transmembrane helix</keyword>
<evidence type="ECO:0000313" key="10">
    <source>
        <dbReference type="EMBL" id="SDK19677.1"/>
    </source>
</evidence>
<dbReference type="Pfam" id="PF00528">
    <property type="entry name" value="BPD_transp_1"/>
    <property type="match status" value="1"/>
</dbReference>